<evidence type="ECO:0000256" key="8">
    <source>
        <dbReference type="ARBA" id="ARBA00022801"/>
    </source>
</evidence>
<evidence type="ECO:0000313" key="14">
    <source>
        <dbReference type="EMBL" id="CAI9771773.1"/>
    </source>
</evidence>
<feature type="transmembrane region" description="Helical" evidence="12">
    <location>
        <begin position="441"/>
        <end position="463"/>
    </location>
</feature>
<protein>
    <recommendedName>
        <fullName evidence="13">PA domain-containing protein</fullName>
    </recommendedName>
</protein>
<evidence type="ECO:0000256" key="1">
    <source>
        <dbReference type="ARBA" id="ARBA00003012"/>
    </source>
</evidence>
<keyword evidence="10 12" id="KW-0472">Membrane</keyword>
<evidence type="ECO:0000256" key="10">
    <source>
        <dbReference type="ARBA" id="ARBA00023136"/>
    </source>
</evidence>
<keyword evidence="4" id="KW-0645">Protease</keyword>
<dbReference type="EMBL" id="OU503046">
    <property type="protein sequence ID" value="CAI9771773.1"/>
    <property type="molecule type" value="Genomic_DNA"/>
</dbReference>
<reference evidence="14" key="1">
    <citation type="submission" date="2023-05" db="EMBL/GenBank/DDBJ databases">
        <authorList>
            <person name="Huff M."/>
        </authorList>
    </citation>
    <scope>NUCLEOTIDE SEQUENCE</scope>
</reference>
<gene>
    <name evidence="14" type="ORF">FPE_LOCUS19203</name>
</gene>
<dbReference type="GO" id="GO:0098554">
    <property type="term" value="C:cytoplasmic side of endoplasmic reticulum membrane"/>
    <property type="evidence" value="ECO:0007669"/>
    <property type="project" value="TreeGrafter"/>
</dbReference>
<dbReference type="Proteomes" id="UP000834106">
    <property type="component" value="Chromosome 11"/>
</dbReference>
<dbReference type="InterPro" id="IPR003137">
    <property type="entry name" value="PA_domain"/>
</dbReference>
<feature type="transmembrane region" description="Helical" evidence="12">
    <location>
        <begin position="260"/>
        <end position="282"/>
    </location>
</feature>
<evidence type="ECO:0000256" key="7">
    <source>
        <dbReference type="ARBA" id="ARBA00022753"/>
    </source>
</evidence>
<keyword evidence="6" id="KW-0732">Signal</keyword>
<evidence type="ECO:0000256" key="2">
    <source>
        <dbReference type="ARBA" id="ARBA00004337"/>
    </source>
</evidence>
<evidence type="ECO:0000256" key="9">
    <source>
        <dbReference type="ARBA" id="ARBA00022989"/>
    </source>
</evidence>
<evidence type="ECO:0000256" key="11">
    <source>
        <dbReference type="ARBA" id="ARBA00023180"/>
    </source>
</evidence>
<keyword evidence="15" id="KW-1185">Reference proteome</keyword>
<dbReference type="PANTHER" id="PTHR12174:SF75">
    <property type="entry name" value="SIGNAL PEPTIDE PEPTIDASE-LIKE 2"/>
    <property type="match status" value="1"/>
</dbReference>
<dbReference type="Pfam" id="PF02225">
    <property type="entry name" value="PA"/>
    <property type="match status" value="1"/>
</dbReference>
<feature type="transmembrane region" description="Helical" evidence="12">
    <location>
        <begin position="288"/>
        <end position="317"/>
    </location>
</feature>
<accession>A0AAD1ZL05</accession>
<sequence length="787" mass="86453">MQLLQAKSLVQLKEVEENAKALPKELDNNVSIPAKVRAGDIVHDDNSAPKKPGCENDFVLVKVQTWVDGIEDEEFVGVGARFGTTIVSKEKNANQTRLTLSDPRDCCSSPKKKFVRDVIMVDRGNCKFTAKANFAEAAGASAVLIINNQKELYKMVCDADETDLDIHIPAVMLPQDAGATLEKMLSNGSSVSVQLYSPRRPVVDIAEVFLWLMAVGTILCASYWSAWSARETAIEQDKLLKDASDEIPNSKSLGGGSNVVDINMISAVLFVVVASCFLILLYKLMSFWFIELLVVLFCIGGVEGLQTCLVALLSRWFKRVGESFIKVPIFGAVSYLTLAVSPFCIAFAVVWAVKRNVSFAWIGQDILGIALIITVLQIVRIPNLKVGTVLLSCAFMYDIFWVFVSKKLFHESVMIVVARGDRSGEDGIPMLLKIPRLFDPWGGYSIIGFGDILLPGLLVAFSLRYDWLANKSLRAGYFLWAMLAYGLGLLITYIALNLMDGHGQPALLYIVPFTLGTFLALGKKRGDLKILWTRGEPERFCFINRSQFDPITRKKCGFLEKKGGPSGFSASSTAEEVTQGINGSGLTAIISGASSDIGTETTGILASRGGVHVIMAVCNMDSGRQVKEAIIKEIPDAKIDVMELDSSSMSSVRKFASEYNLSALPLNILMIMAPPFMESEDKIELQFATNHLGNFLLTNLLLDNMKKKLLVRVRKKEGLSLLHQRVTGILAYGQSKLANTLHAKELARRLKLDWTVVMSYCTVLKYSTGSSNIMLCCVASKGEGSEW</sequence>
<feature type="transmembrane region" description="Helical" evidence="12">
    <location>
        <begin position="502"/>
        <end position="521"/>
    </location>
</feature>
<proteinExistence type="inferred from homology"/>
<feature type="transmembrane region" description="Helical" evidence="12">
    <location>
        <begin position="208"/>
        <end position="226"/>
    </location>
</feature>
<feature type="transmembrane region" description="Helical" evidence="12">
    <location>
        <begin position="359"/>
        <end position="379"/>
    </location>
</feature>
<evidence type="ECO:0000256" key="5">
    <source>
        <dbReference type="ARBA" id="ARBA00022692"/>
    </source>
</evidence>
<dbReference type="InterPro" id="IPR006639">
    <property type="entry name" value="Preselin/SPP"/>
</dbReference>
<feature type="transmembrane region" description="Helical" evidence="12">
    <location>
        <begin position="386"/>
        <end position="404"/>
    </location>
</feature>
<keyword evidence="5 12" id="KW-0812">Transmembrane</keyword>
<feature type="transmembrane region" description="Helical" evidence="12">
    <location>
        <begin position="329"/>
        <end position="353"/>
    </location>
</feature>
<comment type="function">
    <text evidence="1">Intramembrane-cleaving aspartic protease (I-CLiP) that cleaves type II membrane signal peptides in the hydrophobic plane of the membrane.</text>
</comment>
<evidence type="ECO:0000256" key="6">
    <source>
        <dbReference type="ARBA" id="ARBA00022729"/>
    </source>
</evidence>
<feature type="transmembrane region" description="Helical" evidence="12">
    <location>
        <begin position="475"/>
        <end position="496"/>
    </location>
</feature>
<feature type="domain" description="PA" evidence="13">
    <location>
        <begin position="113"/>
        <end position="181"/>
    </location>
</feature>
<dbReference type="GO" id="GO:0005765">
    <property type="term" value="C:lysosomal membrane"/>
    <property type="evidence" value="ECO:0007669"/>
    <property type="project" value="TreeGrafter"/>
</dbReference>
<dbReference type="GO" id="GO:0033619">
    <property type="term" value="P:membrane protein proteolysis"/>
    <property type="evidence" value="ECO:0007669"/>
    <property type="project" value="TreeGrafter"/>
</dbReference>
<dbReference type="InterPro" id="IPR002347">
    <property type="entry name" value="SDR_fam"/>
</dbReference>
<evidence type="ECO:0000256" key="3">
    <source>
        <dbReference type="ARBA" id="ARBA00006859"/>
    </source>
</evidence>
<comment type="subcellular location">
    <subcellularLocation>
        <location evidence="2">Endosome membrane</location>
        <topology evidence="2">Multi-pass membrane protein</topology>
    </subcellularLocation>
</comment>
<dbReference type="FunFam" id="3.50.30.30:FF:000007">
    <property type="entry name" value="Signal peptide peptidase-like 3"/>
    <property type="match status" value="1"/>
</dbReference>
<keyword evidence="11" id="KW-0325">Glycoprotein</keyword>
<evidence type="ECO:0000259" key="13">
    <source>
        <dbReference type="Pfam" id="PF02225"/>
    </source>
</evidence>
<comment type="similarity">
    <text evidence="3">Belongs to the peptidase A22B family.</text>
</comment>
<evidence type="ECO:0000256" key="12">
    <source>
        <dbReference type="SAM" id="Phobius"/>
    </source>
</evidence>
<dbReference type="GO" id="GO:0042500">
    <property type="term" value="F:aspartic endopeptidase activity, intramembrane cleaving"/>
    <property type="evidence" value="ECO:0007669"/>
    <property type="project" value="InterPro"/>
</dbReference>
<dbReference type="GO" id="GO:0098553">
    <property type="term" value="C:lumenal side of endoplasmic reticulum membrane"/>
    <property type="evidence" value="ECO:0007669"/>
    <property type="project" value="TreeGrafter"/>
</dbReference>
<dbReference type="GO" id="GO:0030660">
    <property type="term" value="C:Golgi-associated vesicle membrane"/>
    <property type="evidence" value="ECO:0007669"/>
    <property type="project" value="TreeGrafter"/>
</dbReference>
<dbReference type="AlphaFoldDB" id="A0AAD1ZL05"/>
<organism evidence="14 15">
    <name type="scientific">Fraxinus pennsylvanica</name>
    <dbReference type="NCBI Taxonomy" id="56036"/>
    <lineage>
        <taxon>Eukaryota</taxon>
        <taxon>Viridiplantae</taxon>
        <taxon>Streptophyta</taxon>
        <taxon>Embryophyta</taxon>
        <taxon>Tracheophyta</taxon>
        <taxon>Spermatophyta</taxon>
        <taxon>Magnoliopsida</taxon>
        <taxon>eudicotyledons</taxon>
        <taxon>Gunneridae</taxon>
        <taxon>Pentapetalae</taxon>
        <taxon>asterids</taxon>
        <taxon>lamiids</taxon>
        <taxon>Lamiales</taxon>
        <taxon>Oleaceae</taxon>
        <taxon>Oleeae</taxon>
        <taxon>Fraxinus</taxon>
    </lineage>
</organism>
<keyword evidence="8" id="KW-0378">Hydrolase</keyword>
<dbReference type="PANTHER" id="PTHR12174">
    <property type="entry name" value="SIGNAL PEPTIDE PEPTIDASE"/>
    <property type="match status" value="1"/>
</dbReference>
<dbReference type="SUPFAM" id="SSF52025">
    <property type="entry name" value="PA domain"/>
    <property type="match status" value="1"/>
</dbReference>
<keyword evidence="9 12" id="KW-1133">Transmembrane helix</keyword>
<keyword evidence="7" id="KW-0967">Endosome</keyword>
<dbReference type="Gene3D" id="3.50.30.30">
    <property type="match status" value="1"/>
</dbReference>
<dbReference type="SMART" id="SM00730">
    <property type="entry name" value="PSN"/>
    <property type="match status" value="1"/>
</dbReference>
<dbReference type="Pfam" id="PF04258">
    <property type="entry name" value="Peptidase_A22B"/>
    <property type="match status" value="1"/>
</dbReference>
<dbReference type="InterPro" id="IPR036291">
    <property type="entry name" value="NAD(P)-bd_dom_sf"/>
</dbReference>
<evidence type="ECO:0000313" key="15">
    <source>
        <dbReference type="Proteomes" id="UP000834106"/>
    </source>
</evidence>
<dbReference type="InterPro" id="IPR007369">
    <property type="entry name" value="Peptidase_A22B_SPP"/>
</dbReference>
<dbReference type="Gene3D" id="3.40.50.720">
    <property type="entry name" value="NAD(P)-binding Rossmann-like Domain"/>
    <property type="match status" value="1"/>
</dbReference>
<dbReference type="SUPFAM" id="SSF51735">
    <property type="entry name" value="NAD(P)-binding Rossmann-fold domains"/>
    <property type="match status" value="1"/>
</dbReference>
<evidence type="ECO:0000256" key="4">
    <source>
        <dbReference type="ARBA" id="ARBA00022670"/>
    </source>
</evidence>
<name>A0AAD1ZL05_9LAMI</name>
<dbReference type="InterPro" id="IPR046450">
    <property type="entry name" value="PA_dom_sf"/>
</dbReference>
<dbReference type="Pfam" id="PF00106">
    <property type="entry name" value="adh_short"/>
    <property type="match status" value="1"/>
</dbReference>
<dbReference type="GO" id="GO:0010008">
    <property type="term" value="C:endosome membrane"/>
    <property type="evidence" value="ECO:0007669"/>
    <property type="project" value="UniProtKB-SubCell"/>
</dbReference>